<gene>
    <name evidence="2" type="ORF">M0M42_10805</name>
</gene>
<dbReference type="InterPro" id="IPR023459">
    <property type="entry name" value="Tscrpt_elong_fac_GreA/B_fam"/>
</dbReference>
<name>A0ABY4KJC2_9PSED</name>
<dbReference type="InterPro" id="IPR001437">
    <property type="entry name" value="Tscrpt_elong_fac_GreA/B_C"/>
</dbReference>
<sequence length="158" mass="17321">MNKHRLQQTIIDKLQADLVVAKDALQASHEAATHAESKAENKYDTRGLEAAYLADGQRRRVHEIEVALASYRNLPVLSHVDQAITLGALVALKLAGKQRWVFLGPDAAGLRVVVDDTNVLIISPNAPLGQALLGRCEGDEVEVLVESRPQHYELIKVC</sequence>
<keyword evidence="3" id="KW-1185">Reference proteome</keyword>
<dbReference type="Proteomes" id="UP000831189">
    <property type="component" value="Chromosome"/>
</dbReference>
<keyword evidence="2" id="KW-0251">Elongation factor</keyword>
<dbReference type="Gene3D" id="3.10.50.30">
    <property type="entry name" value="Transcription elongation factor, GreA/GreB, C-terminal domain"/>
    <property type="match status" value="1"/>
</dbReference>
<evidence type="ECO:0000313" key="2">
    <source>
        <dbReference type="EMBL" id="UPQ80942.1"/>
    </source>
</evidence>
<dbReference type="SUPFAM" id="SSF54534">
    <property type="entry name" value="FKBP-like"/>
    <property type="match status" value="1"/>
</dbReference>
<dbReference type="GO" id="GO:0003746">
    <property type="term" value="F:translation elongation factor activity"/>
    <property type="evidence" value="ECO:0007669"/>
    <property type="project" value="UniProtKB-KW"/>
</dbReference>
<dbReference type="InterPro" id="IPR036953">
    <property type="entry name" value="GreA/GreB_C_sf"/>
</dbReference>
<feature type="domain" description="Transcription elongation factor GreA/GreB C-terminal" evidence="1">
    <location>
        <begin position="118"/>
        <end position="157"/>
    </location>
</feature>
<accession>A0ABY4KJC2</accession>
<keyword evidence="2" id="KW-0648">Protein biosynthesis</keyword>
<dbReference type="PIRSF" id="PIRSF006092">
    <property type="entry name" value="GreA_GreB"/>
    <property type="match status" value="1"/>
</dbReference>
<organism evidence="2 3">
    <name type="scientific">Pseudomonas knackmussii</name>
    <dbReference type="NCBI Taxonomy" id="65741"/>
    <lineage>
        <taxon>Bacteria</taxon>
        <taxon>Pseudomonadati</taxon>
        <taxon>Pseudomonadota</taxon>
        <taxon>Gammaproteobacteria</taxon>
        <taxon>Pseudomonadales</taxon>
        <taxon>Pseudomonadaceae</taxon>
        <taxon>Pseudomonas</taxon>
    </lineage>
</organism>
<dbReference type="EMBL" id="CP096208">
    <property type="protein sequence ID" value="UPQ80942.1"/>
    <property type="molecule type" value="Genomic_DNA"/>
</dbReference>
<evidence type="ECO:0000313" key="3">
    <source>
        <dbReference type="Proteomes" id="UP000831189"/>
    </source>
</evidence>
<reference evidence="2 3" key="1">
    <citation type="submission" date="2022-04" db="EMBL/GenBank/DDBJ databases">
        <title>Pseudomonas knackmussii B09-2.</title>
        <authorList>
            <person name="Deng Y."/>
        </authorList>
    </citation>
    <scope>NUCLEOTIDE SEQUENCE [LARGE SCALE GENOMIC DNA]</scope>
    <source>
        <strain evidence="2 3">B09-2</strain>
    </source>
</reference>
<proteinExistence type="predicted"/>
<protein>
    <submittedName>
        <fullName evidence="2">GreA/GreB family elongation factor</fullName>
    </submittedName>
</protein>
<evidence type="ECO:0000259" key="1">
    <source>
        <dbReference type="Pfam" id="PF01272"/>
    </source>
</evidence>
<dbReference type="Pfam" id="PF01272">
    <property type="entry name" value="GreA_GreB"/>
    <property type="match status" value="1"/>
</dbReference>